<feature type="region of interest" description="Disordered" evidence="1">
    <location>
        <begin position="500"/>
        <end position="555"/>
    </location>
</feature>
<sequence>MKTIPSLVASSTVGVAAAGLALGRPDDSTPSRTSSKKRKPRDIITDVDNSSNLGTPSTISRPLTSSTMATPESRNTPDATGSSSAPQTLTTFFRRPSNARLDSPTASQNGAARRWSLLRSGEGQNENSAEEVVRDSVSSRGSWMRKLSITTSGNSSPRSSMAPESPSLAFSHGSAAPILSSPRDSPTQLPPNKLVKRQTSERNHSGTVSSGSKSQVPTLRRPATSHQRSVTLQQRFIEDSPGTKTQARPTAPRRSTVSTQATPLRKFSESPRSSWRMYFKSRPTRFFKERSAGRSGDGSVHNFFWTSKRVMPDHTVRPTLVKPYLITVSTEEMEGYYDDDDDEEEEEIPCDEPIDGCTMDEPPSSPREEGNSDDPKRPRRSLSMHFSSPPTWISRAGSLRNRKRNSEPLPGGRHHASAPLPLDTRRVSVSANGVTPHHSRPVVDQMDFPKAPRSPTGDFSPGSPTDPFATFNYVPRRNSSSPLPPLNRLSSFNLDLARLGMSSSSSSSPAPLRSPSSPLPMSSTAATSFSSTLPVSTNSSSSYYGTLSSKHGMSEVGDRASTLIGSDNEMRGFASGEDEDMDFQSETVYDSVRSGATSSLRSQNTPLDSMFDDSPPSITSINGHAKAKRHSIHELMSNGVFGEVEHRIVEEDEGQATPVKHAKVSCEMGVNKSAQCIAAEDAIQSSPPSFSIASKDFATLSLDNDEEDEDWTRDEENKDMEVGNQLSPPYGLTCRRVSPITRNPLADVTYSGSTNGNHYAERPKSNLFDWSEPSTTEKDLLGTCARPRTAHVKHLARNGRGGRTVGRKGPAPLHIRSQSVPVVPDLINQRDHTNLTPKFGTWGLGAKGVSEDWDNDFDFDTNDEGVFEDGNPNVENSVMLVPPAIQASQANVVGHVGQIREVCLLVEDLKRLRLLAREKNLMNGPSAQLWKEAEGIIALAVPDEEDPTLSPPHSPISSPGEHNLSDKFIDRGPDAEDVAMPGAPMEVLNRFGKPSGYVYDGNTVLRRSVFSPEDDIFGAGAIVHNPPIREGLRPPLAPVRSSSAKTAAEVARTVMETMHQHRSTSDPWLSDMVEQSSNKMPFDTTSLRDLVHRASVLSRKLSDIIREADGTVQSPVCTPHRESSPAFTRVFTDPMSSPPTKHLPRSHSNNSMLSGSMDSSPTRTLGQRMHMMTVRRVQASIKRSIIDFFSLPTRVHLWGSHANLKYSFNGTRLFIPFSSISACCFSMNALKRSVPHYGLKNHNVFFFYYLAAFPDASTASLTNGIHNTQHTH</sequence>
<feature type="compositionally biased region" description="Polar residues" evidence="1">
    <location>
        <begin position="242"/>
        <end position="262"/>
    </location>
</feature>
<feature type="compositionally biased region" description="Low complexity" evidence="1">
    <location>
        <begin position="475"/>
        <end position="487"/>
    </location>
</feature>
<comment type="caution">
    <text evidence="2">The sequence shown here is derived from an EMBL/GenBank/DDBJ whole genome shotgun (WGS) entry which is preliminary data.</text>
</comment>
<feature type="region of interest" description="Disordered" evidence="1">
    <location>
        <begin position="18"/>
        <end position="88"/>
    </location>
</feature>
<dbReference type="InterPro" id="IPR045342">
    <property type="entry name" value="Etd1"/>
</dbReference>
<evidence type="ECO:0000313" key="3">
    <source>
        <dbReference type="Proteomes" id="UP000326757"/>
    </source>
</evidence>
<reference evidence="2 3" key="1">
    <citation type="submission" date="2019-06" db="EMBL/GenBank/DDBJ databases">
        <title>Genome Sequence of the Brown Rot Fungal Pathogen Monilinia laxa.</title>
        <authorList>
            <person name="De Miccolis Angelini R.M."/>
            <person name="Landi L."/>
            <person name="Abate D."/>
            <person name="Pollastro S."/>
            <person name="Romanazzi G."/>
            <person name="Faretra F."/>
        </authorList>
    </citation>
    <scope>NUCLEOTIDE SEQUENCE [LARGE SCALE GENOMIC DNA]</scope>
    <source>
        <strain evidence="2 3">Mlax316</strain>
    </source>
</reference>
<organism evidence="2 3">
    <name type="scientific">Monilinia laxa</name>
    <name type="common">Brown rot fungus</name>
    <name type="synonym">Sclerotinia laxa</name>
    <dbReference type="NCBI Taxonomy" id="61186"/>
    <lineage>
        <taxon>Eukaryota</taxon>
        <taxon>Fungi</taxon>
        <taxon>Dikarya</taxon>
        <taxon>Ascomycota</taxon>
        <taxon>Pezizomycotina</taxon>
        <taxon>Leotiomycetes</taxon>
        <taxon>Helotiales</taxon>
        <taxon>Sclerotiniaceae</taxon>
        <taxon>Monilinia</taxon>
    </lineage>
</organism>
<feature type="compositionally biased region" description="Acidic residues" evidence="1">
    <location>
        <begin position="704"/>
        <end position="713"/>
    </location>
</feature>
<evidence type="ECO:0000313" key="2">
    <source>
        <dbReference type="EMBL" id="KAB8302726.1"/>
    </source>
</evidence>
<proteinExistence type="predicted"/>
<dbReference type="AlphaFoldDB" id="A0A5N6KG18"/>
<feature type="region of interest" description="Disordered" evidence="1">
    <location>
        <begin position="1114"/>
        <end position="1163"/>
    </location>
</feature>
<feature type="compositionally biased region" description="Polar residues" evidence="1">
    <location>
        <begin position="148"/>
        <end position="159"/>
    </location>
</feature>
<feature type="region of interest" description="Disordered" evidence="1">
    <location>
        <begin position="594"/>
        <end position="615"/>
    </location>
</feature>
<dbReference type="Proteomes" id="UP000326757">
    <property type="component" value="Unassembled WGS sequence"/>
</dbReference>
<feature type="compositionally biased region" description="Polar residues" evidence="1">
    <location>
        <begin position="594"/>
        <end position="607"/>
    </location>
</feature>
<accession>A0A5N6KG18</accession>
<feature type="compositionally biased region" description="Low complexity" evidence="1">
    <location>
        <begin position="500"/>
        <end position="549"/>
    </location>
</feature>
<feature type="region of interest" description="Disordered" evidence="1">
    <location>
        <begin position="93"/>
        <end position="112"/>
    </location>
</feature>
<evidence type="ECO:0000256" key="1">
    <source>
        <dbReference type="SAM" id="MobiDB-lite"/>
    </source>
</evidence>
<name>A0A5N6KG18_MONLA</name>
<dbReference type="Pfam" id="PF20162">
    <property type="entry name" value="Etd1"/>
    <property type="match status" value="1"/>
</dbReference>
<dbReference type="OrthoDB" id="5346713at2759"/>
<gene>
    <name evidence="2" type="ORF">EYC80_006080</name>
</gene>
<feature type="compositionally biased region" description="Acidic residues" evidence="1">
    <location>
        <begin position="336"/>
        <end position="354"/>
    </location>
</feature>
<dbReference type="GO" id="GO:0005096">
    <property type="term" value="F:GTPase activator activity"/>
    <property type="evidence" value="ECO:0007669"/>
    <property type="project" value="InterPro"/>
</dbReference>
<dbReference type="EMBL" id="VIGI01000003">
    <property type="protein sequence ID" value="KAB8302726.1"/>
    <property type="molecule type" value="Genomic_DNA"/>
</dbReference>
<feature type="compositionally biased region" description="Polar residues" evidence="1">
    <location>
        <begin position="205"/>
        <end position="217"/>
    </location>
</feature>
<feature type="compositionally biased region" description="Basic and acidic residues" evidence="1">
    <location>
        <begin position="366"/>
        <end position="376"/>
    </location>
</feature>
<feature type="region of interest" description="Disordered" evidence="1">
    <location>
        <begin position="704"/>
        <end position="735"/>
    </location>
</feature>
<feature type="compositionally biased region" description="Polar residues" evidence="1">
    <location>
        <begin position="1146"/>
        <end position="1163"/>
    </location>
</feature>
<feature type="compositionally biased region" description="Polar residues" evidence="1">
    <location>
        <begin position="224"/>
        <end position="234"/>
    </location>
</feature>
<feature type="region of interest" description="Disordered" evidence="1">
    <location>
        <begin position="119"/>
        <end position="269"/>
    </location>
</feature>
<protein>
    <submittedName>
        <fullName evidence="2">Uncharacterized protein</fullName>
    </submittedName>
</protein>
<feature type="compositionally biased region" description="Polar residues" evidence="1">
    <location>
        <begin position="47"/>
        <end position="88"/>
    </location>
</feature>
<dbReference type="GO" id="GO:1902412">
    <property type="term" value="P:regulation of mitotic cytokinesis"/>
    <property type="evidence" value="ECO:0007669"/>
    <property type="project" value="InterPro"/>
</dbReference>
<keyword evidence="3" id="KW-1185">Reference proteome</keyword>
<feature type="region of interest" description="Disordered" evidence="1">
    <location>
        <begin position="336"/>
        <end position="487"/>
    </location>
</feature>